<dbReference type="AlphaFoldDB" id="A0A7C4ML51"/>
<feature type="domain" description="PilZ" evidence="1">
    <location>
        <begin position="41"/>
        <end position="113"/>
    </location>
</feature>
<dbReference type="Pfam" id="PF07238">
    <property type="entry name" value="PilZ"/>
    <property type="match status" value="1"/>
</dbReference>
<evidence type="ECO:0000313" key="2">
    <source>
        <dbReference type="EMBL" id="HGU32022.1"/>
    </source>
</evidence>
<evidence type="ECO:0000259" key="1">
    <source>
        <dbReference type="Pfam" id="PF07238"/>
    </source>
</evidence>
<dbReference type="InterPro" id="IPR009875">
    <property type="entry name" value="PilZ_domain"/>
</dbReference>
<proteinExistence type="predicted"/>
<gene>
    <name evidence="2" type="ORF">ENS29_04100</name>
</gene>
<protein>
    <submittedName>
        <fullName evidence="2">PilZ domain-containing protein</fullName>
    </submittedName>
</protein>
<name>A0A7C4ML51_9BACT</name>
<dbReference type="EMBL" id="DSUH01000088">
    <property type="protein sequence ID" value="HGU32022.1"/>
    <property type="molecule type" value="Genomic_DNA"/>
</dbReference>
<reference evidence="2" key="1">
    <citation type="journal article" date="2020" name="mSystems">
        <title>Genome- and Community-Level Interaction Insights into Carbon Utilization and Element Cycling Functions of Hydrothermarchaeota in Hydrothermal Sediment.</title>
        <authorList>
            <person name="Zhou Z."/>
            <person name="Liu Y."/>
            <person name="Xu W."/>
            <person name="Pan J."/>
            <person name="Luo Z.H."/>
            <person name="Li M."/>
        </authorList>
    </citation>
    <scope>NUCLEOTIDE SEQUENCE [LARGE SCALE GENOMIC DNA]</scope>
    <source>
        <strain evidence="2">SpSt-477</strain>
    </source>
</reference>
<sequence>MNGAAKMMVQDAVSDLRSESRSAFEALLFPFLGSRFSDHATFEYLPMDISFHGVQIAIPKWVVNRELLKVGERIQLHLPFRYADRAYTEGTVRWARWDEDIQSQRYGIRMENPRDVFYPLYIHTDTQSVQLDLGDHDSMEALITTILKDAVLLKKGILIYLNHLVPFFSRISERSKHDYERLKGVLFEDIRKQVRAHLDVLEGLYQQVKEERKPVQGVLETIDFDQLREAVCSEIQAEVLKTALDTEAVNVYIDAIQTLEKKMYTNYNALVIFFVYSLQNVEDNRR</sequence>
<comment type="caution">
    <text evidence="2">The sequence shown here is derived from an EMBL/GenBank/DDBJ whole genome shotgun (WGS) entry which is preliminary data.</text>
</comment>
<accession>A0A7C4ML51</accession>
<organism evidence="2">
    <name type="scientific">Desulfatirhabdium butyrativorans</name>
    <dbReference type="NCBI Taxonomy" id="340467"/>
    <lineage>
        <taxon>Bacteria</taxon>
        <taxon>Pseudomonadati</taxon>
        <taxon>Thermodesulfobacteriota</taxon>
        <taxon>Desulfobacteria</taxon>
        <taxon>Desulfobacterales</taxon>
        <taxon>Desulfatirhabdiaceae</taxon>
        <taxon>Desulfatirhabdium</taxon>
    </lineage>
</organism>
<dbReference type="GO" id="GO:0035438">
    <property type="term" value="F:cyclic-di-GMP binding"/>
    <property type="evidence" value="ECO:0007669"/>
    <property type="project" value="InterPro"/>
</dbReference>